<comment type="caution">
    <text evidence="4">The sequence shown here is derived from an EMBL/GenBank/DDBJ whole genome shotgun (WGS) entry which is preliminary data.</text>
</comment>
<dbReference type="InterPro" id="IPR056119">
    <property type="entry name" value="DUF7702"/>
</dbReference>
<dbReference type="RefSeq" id="XP_046073506.1">
    <property type="nucleotide sequence ID" value="XM_046211052.1"/>
</dbReference>
<evidence type="ECO:0000313" key="4">
    <source>
        <dbReference type="EMBL" id="KAH8699042.1"/>
    </source>
</evidence>
<dbReference type="EMBL" id="JAJTJA010000005">
    <property type="protein sequence ID" value="KAH8699042.1"/>
    <property type="molecule type" value="Genomic_DNA"/>
</dbReference>
<dbReference type="GeneID" id="70241339"/>
<dbReference type="Pfam" id="PF24800">
    <property type="entry name" value="DUF7702"/>
    <property type="match status" value="1"/>
</dbReference>
<reference evidence="4" key="1">
    <citation type="submission" date="2021-12" db="EMBL/GenBank/DDBJ databases">
        <title>Convergent genome expansion in fungi linked to evolution of root-endophyte symbiosis.</title>
        <authorList>
            <consortium name="DOE Joint Genome Institute"/>
            <person name="Ke Y.-H."/>
            <person name="Bonito G."/>
            <person name="Liao H.-L."/>
            <person name="Looney B."/>
            <person name="Rojas-Flechas A."/>
            <person name="Nash J."/>
            <person name="Hameed K."/>
            <person name="Schadt C."/>
            <person name="Martin F."/>
            <person name="Crous P.W."/>
            <person name="Miettinen O."/>
            <person name="Magnuson J.K."/>
            <person name="Labbe J."/>
            <person name="Jacobson D."/>
            <person name="Doktycz M.J."/>
            <person name="Veneault-Fourrey C."/>
            <person name="Kuo A."/>
            <person name="Mondo S."/>
            <person name="Calhoun S."/>
            <person name="Riley R."/>
            <person name="Ohm R."/>
            <person name="LaButti K."/>
            <person name="Andreopoulos B."/>
            <person name="Pangilinan J."/>
            <person name="Nolan M."/>
            <person name="Tritt A."/>
            <person name="Clum A."/>
            <person name="Lipzen A."/>
            <person name="Daum C."/>
            <person name="Barry K."/>
            <person name="Grigoriev I.V."/>
            <person name="Vilgalys R."/>
        </authorList>
    </citation>
    <scope>NUCLEOTIDE SEQUENCE</scope>
    <source>
        <strain evidence="4">PMI_201</strain>
    </source>
</reference>
<evidence type="ECO:0000256" key="2">
    <source>
        <dbReference type="SAM" id="Phobius"/>
    </source>
</evidence>
<evidence type="ECO:0000259" key="3">
    <source>
        <dbReference type="Pfam" id="PF24800"/>
    </source>
</evidence>
<gene>
    <name evidence="4" type="ORF">BGW36DRAFT_294009</name>
</gene>
<feature type="domain" description="DUF7702" evidence="3">
    <location>
        <begin position="3"/>
        <end position="241"/>
    </location>
</feature>
<keyword evidence="2" id="KW-0472">Membrane</keyword>
<feature type="region of interest" description="Disordered" evidence="1">
    <location>
        <begin position="257"/>
        <end position="279"/>
    </location>
</feature>
<dbReference type="PANTHER" id="PTHR42109">
    <property type="entry name" value="UNPLACED GENOMIC SCAFFOLD UM_SCAF_CONTIG_1.265, WHOLE GENOME SHOTGUN SEQUENCE"/>
    <property type="match status" value="1"/>
</dbReference>
<protein>
    <recommendedName>
        <fullName evidence="3">DUF7702 domain-containing protein</fullName>
    </recommendedName>
</protein>
<feature type="transmembrane region" description="Helical" evidence="2">
    <location>
        <begin position="148"/>
        <end position="167"/>
    </location>
</feature>
<feature type="transmembrane region" description="Helical" evidence="2">
    <location>
        <begin position="71"/>
        <end position="89"/>
    </location>
</feature>
<evidence type="ECO:0000256" key="1">
    <source>
        <dbReference type="SAM" id="MobiDB-lite"/>
    </source>
</evidence>
<dbReference type="AlphaFoldDB" id="A0AAD4PX81"/>
<accession>A0AAD4PX81</accession>
<organism evidence="4 5">
    <name type="scientific">Talaromyces proteolyticus</name>
    <dbReference type="NCBI Taxonomy" id="1131652"/>
    <lineage>
        <taxon>Eukaryota</taxon>
        <taxon>Fungi</taxon>
        <taxon>Dikarya</taxon>
        <taxon>Ascomycota</taxon>
        <taxon>Pezizomycotina</taxon>
        <taxon>Eurotiomycetes</taxon>
        <taxon>Eurotiomycetidae</taxon>
        <taxon>Eurotiales</taxon>
        <taxon>Trichocomaceae</taxon>
        <taxon>Talaromyces</taxon>
        <taxon>Talaromyces sect. Bacilispori</taxon>
    </lineage>
</organism>
<proteinExistence type="predicted"/>
<dbReference type="PANTHER" id="PTHR42109:SF2">
    <property type="entry name" value="INTEGRAL MEMBRANE PROTEIN"/>
    <property type="match status" value="1"/>
</dbReference>
<feature type="transmembrane region" description="Helical" evidence="2">
    <location>
        <begin position="179"/>
        <end position="199"/>
    </location>
</feature>
<keyword evidence="5" id="KW-1185">Reference proteome</keyword>
<feature type="transmembrane region" description="Helical" evidence="2">
    <location>
        <begin position="6"/>
        <end position="27"/>
    </location>
</feature>
<sequence>MTVDYRHGIAILEVVANFPSLVMALLLAWRHGFGRSSGWLFFIIFSLLRIIGNCCYLATINNSSNENLYIAWAVCSSIGLSPLTLGLLYNLSRVNDSIQRKTGNGFWPHIFRIVALVTLIGVILSITGVTTTDNLTAGLSNTQTKVGLILYLVSWVALVVLLLLVWTRYNSIETGEHRLLGAVTICTPILLVRLIYSFLVTFKHDKDFSLVTGNVTIQLVMVVIEEILIVYIMLLTGLTLDPKEKAVYVPTSTAENGETAYDPRGRNNNTEMSYQGNADGNYATSTLPLSGRKPKRQLRGGPIRMLIAYTLNKIDERRQ</sequence>
<feature type="transmembrane region" description="Helical" evidence="2">
    <location>
        <begin position="110"/>
        <end position="128"/>
    </location>
</feature>
<feature type="transmembrane region" description="Helical" evidence="2">
    <location>
        <begin position="219"/>
        <end position="240"/>
    </location>
</feature>
<keyword evidence="2" id="KW-0812">Transmembrane</keyword>
<name>A0AAD4PX81_9EURO</name>
<dbReference type="Proteomes" id="UP001201262">
    <property type="component" value="Unassembled WGS sequence"/>
</dbReference>
<keyword evidence="2" id="KW-1133">Transmembrane helix</keyword>
<evidence type="ECO:0000313" key="5">
    <source>
        <dbReference type="Proteomes" id="UP001201262"/>
    </source>
</evidence>
<feature type="compositionally biased region" description="Polar residues" evidence="1">
    <location>
        <begin position="266"/>
        <end position="279"/>
    </location>
</feature>
<feature type="transmembrane region" description="Helical" evidence="2">
    <location>
        <begin position="39"/>
        <end position="59"/>
    </location>
</feature>